<evidence type="ECO:0000313" key="1">
    <source>
        <dbReference type="EMBL" id="EFV45013.1"/>
    </source>
</evidence>
<dbReference type="GO" id="GO:0008705">
    <property type="term" value="F:methionine synthase activity"/>
    <property type="evidence" value="ECO:0007669"/>
    <property type="project" value="InterPro"/>
</dbReference>
<keyword evidence="2" id="KW-1185">Reference proteome</keyword>
<dbReference type="SUPFAM" id="SSF56507">
    <property type="entry name" value="Methionine synthase activation domain-like"/>
    <property type="match status" value="1"/>
</dbReference>
<dbReference type="GeneID" id="78087678"/>
<dbReference type="EMBL" id="ADCP02000001">
    <property type="protein sequence ID" value="EFV45013.1"/>
    <property type="molecule type" value="Genomic_DNA"/>
</dbReference>
<dbReference type="eggNOG" id="COG1410">
    <property type="taxonomic scope" value="Bacteria"/>
</dbReference>
<proteinExistence type="predicted"/>
<protein>
    <submittedName>
        <fullName evidence="1">Uncharacterized protein</fullName>
    </submittedName>
</protein>
<dbReference type="OrthoDB" id="5509362at2"/>
<reference evidence="1 2" key="2">
    <citation type="submission" date="2013-04" db="EMBL/GenBank/DDBJ databases">
        <title>The Genome Sequence of Bilophila wadsworthia 3_1_6.</title>
        <authorList>
            <consortium name="The Broad Institute Genomics Platform"/>
            <person name="Earl A."/>
            <person name="Ward D."/>
            <person name="Feldgarden M."/>
            <person name="Gevers D."/>
            <person name="Sibley C."/>
            <person name="Strauss J."/>
            <person name="Allen-Vercoe E."/>
            <person name="Walker B."/>
            <person name="Young S."/>
            <person name="Zeng Q."/>
            <person name="Gargeya S."/>
            <person name="Fitzgerald M."/>
            <person name="Haas B."/>
            <person name="Abouelleil A."/>
            <person name="Allen A.W."/>
            <person name="Alvarado L."/>
            <person name="Arachchi H.M."/>
            <person name="Berlin A.M."/>
            <person name="Chapman S.B."/>
            <person name="Gainer-Dewar J."/>
            <person name="Goldberg J."/>
            <person name="Griggs A."/>
            <person name="Gujja S."/>
            <person name="Hansen M."/>
            <person name="Howarth C."/>
            <person name="Imamovic A."/>
            <person name="Ireland A."/>
            <person name="Larimer J."/>
            <person name="McCowan C."/>
            <person name="Murphy C."/>
            <person name="Pearson M."/>
            <person name="Poon T.W."/>
            <person name="Priest M."/>
            <person name="Roberts A."/>
            <person name="Saif S."/>
            <person name="Shea T."/>
            <person name="Sisk P."/>
            <person name="Sykes S."/>
            <person name="Wortman J."/>
            <person name="Nusbaum C."/>
            <person name="Birren B."/>
        </authorList>
    </citation>
    <scope>NUCLEOTIDE SEQUENCE [LARGE SCALE GENOMIC DNA]</scope>
    <source>
        <strain evidence="1 2">3_1_6</strain>
    </source>
</reference>
<dbReference type="InterPro" id="IPR037010">
    <property type="entry name" value="VitB12-dep_Met_synth_activ_sf"/>
</dbReference>
<dbReference type="HOGENOM" id="CLU_105790_0_0_7"/>
<organism evidence="1 2">
    <name type="scientific">Bilophila wadsworthia (strain 3_1_6)</name>
    <dbReference type="NCBI Taxonomy" id="563192"/>
    <lineage>
        <taxon>Bacteria</taxon>
        <taxon>Pseudomonadati</taxon>
        <taxon>Thermodesulfobacteriota</taxon>
        <taxon>Desulfovibrionia</taxon>
        <taxon>Desulfovibrionales</taxon>
        <taxon>Desulfovibrionaceae</taxon>
        <taxon>Bilophila</taxon>
    </lineage>
</organism>
<name>E5Y4R5_BILW3</name>
<evidence type="ECO:0000313" key="2">
    <source>
        <dbReference type="Proteomes" id="UP000006034"/>
    </source>
</evidence>
<gene>
    <name evidence="1" type="ORF">HMPREF0179_01177</name>
</gene>
<dbReference type="Gene3D" id="3.40.109.40">
    <property type="match status" value="1"/>
</dbReference>
<accession>E5Y4R5</accession>
<dbReference type="Proteomes" id="UP000006034">
    <property type="component" value="Unassembled WGS sequence"/>
</dbReference>
<sequence>MDQNVILVETVPLEFDLESLGCRLRIRPGQTKFMDRLSRLAEEAARVARPKAVARLCGLTILDEEKVQVGEVTFSSPLLRQKMDGLGRAFPYLASEGTELADWSLSLSSSLEQVFASALREVAVQQAENLLERTLLERYGIAQVSAMNPGSLKVWSLEEQVPLFELLAPLPEKLGVTLLPSLMMRPEYSVSGVFFQTDSKFYNCQLCPKKECPNRRTPSLVT</sequence>
<dbReference type="STRING" id="563192.HMPREF0179_01177"/>
<dbReference type="RefSeq" id="WP_005026104.1">
    <property type="nucleotide sequence ID" value="NZ_KE150238.1"/>
</dbReference>
<dbReference type="AlphaFoldDB" id="E5Y4R5"/>
<comment type="caution">
    <text evidence="1">The sequence shown here is derived from an EMBL/GenBank/DDBJ whole genome shotgun (WGS) entry which is preliminary data.</text>
</comment>
<reference evidence="1 2" key="1">
    <citation type="submission" date="2010-10" db="EMBL/GenBank/DDBJ databases">
        <authorList>
            <consortium name="The Broad Institute Genome Sequencing Platform"/>
            <person name="Ward D."/>
            <person name="Earl A."/>
            <person name="Feldgarden M."/>
            <person name="Young S.K."/>
            <person name="Gargeya S."/>
            <person name="Zeng Q."/>
            <person name="Alvarado L."/>
            <person name="Berlin A."/>
            <person name="Bochicchio J."/>
            <person name="Chapman S.B."/>
            <person name="Chen Z."/>
            <person name="Freedman E."/>
            <person name="Gellesch M."/>
            <person name="Goldberg J."/>
            <person name="Griggs A."/>
            <person name="Gujja S."/>
            <person name="Heilman E."/>
            <person name="Heiman D."/>
            <person name="Howarth C."/>
            <person name="Mehta T."/>
            <person name="Neiman D."/>
            <person name="Pearson M."/>
            <person name="Roberts A."/>
            <person name="Saif S."/>
            <person name="Shea T."/>
            <person name="Shenoy N."/>
            <person name="Sisk P."/>
            <person name="Stolte C."/>
            <person name="Sykes S."/>
            <person name="White J."/>
            <person name="Yandava C."/>
            <person name="Allen-Vercoe E."/>
            <person name="Sibley C."/>
            <person name="Ambrose C.E."/>
            <person name="Strauss J."/>
            <person name="Daigneault M."/>
            <person name="Haas B."/>
            <person name="Nusbaum C."/>
            <person name="Birren B."/>
        </authorList>
    </citation>
    <scope>NUCLEOTIDE SEQUENCE [LARGE SCALE GENOMIC DNA]</scope>
    <source>
        <strain evidence="1 2">3_1_6</strain>
    </source>
</reference>